<sequence>MAMEKNPDVAGAAAATAPAKFSRYRSVRKAASKRPEFVASPHHHHPPLPPIDTSVQQQQAVASTPTATMSATTVKRSMSRYRRQRATETDASAPPVPADRGLAYRGPASATQGRENGSAGREQSERRRQRDAAVRAEKLVYVEDSEDEDVRDHHRQDAMDRLTGGEKKKKSTATAMATNTATATATSATAPRRPSTRDREDRPYRTDEESGTRATSRRRSSQEPRRHSLKETTKVSSARPAEAAPQAIDTSVGNRHPGFDAPVSAVNAGERQVVVRYRKTSMRLSVTPSTSAQDLLFLAGECLAGDIDPLKFILMESFTELGLERPLRRYEYVREVMNSWAHDRENTLIIVPAASLEALTMLDAHCVPAGQPAEVTLHMYYSQRPRKWDKRFITLRSDGQVTQSKKENGQESTNICHLSDFDIYSPTPGYLSNNIKPPKKVCQAVKSQQKSSMFLSTENFVHFFCTNDKGVADAWHRAVHAWRSWYLVNMLGAGAEDKTESPPPVDEVSPATKPFKPLLNLNMDSPETSGCEGTALDRTKSSKSKELFSRKKSTREHAPPPSSFPKLLADEPDVPPLPSTSSSPDDSPFTSSGLLGRSYTLRHRAMKEREEREKKAIDDPFAAQGLIRTMTRRPTNGPSSSRPSSRPNSRPNSRSNTMTSTHAPDPAALKRSQSVNKNKPLVDLTPVYQEPPQHVRKGRGVAVEPGTLLIDAATGRDAPGGIAVPSATTWRRPAPPPPAPLDLSSSTEITKRTRNRSNTARSNSAQPRHYNSSTPASPTTAISPADATQREDPFIPNSLMTRSAQIAALTNNGIPVGHGVATGDRLATKPMLDMSPENPFTQGSLLRGL</sequence>
<reference evidence="1 2" key="1">
    <citation type="journal article" date="2023" name="ACS Omega">
        <title>Identification of the Neoaspergillic Acid Biosynthesis Gene Cluster by Establishing an In Vitro CRISPR-Ribonucleoprotein Genetic System in Aspergillus melleus.</title>
        <authorList>
            <person name="Yuan B."/>
            <person name="Grau M.F."/>
            <person name="Murata R.M."/>
            <person name="Torok T."/>
            <person name="Venkateswaran K."/>
            <person name="Stajich J.E."/>
            <person name="Wang C.C.C."/>
        </authorList>
    </citation>
    <scope>NUCLEOTIDE SEQUENCE [LARGE SCALE GENOMIC DNA]</scope>
    <source>
        <strain evidence="1 2">IMV 1140</strain>
    </source>
</reference>
<keyword evidence="2" id="KW-1185">Reference proteome</keyword>
<gene>
    <name evidence="1" type="ORF">N8T08_007712</name>
</gene>
<dbReference type="EMBL" id="JAOPJF010000005">
    <property type="protein sequence ID" value="KAK1149035.1"/>
    <property type="molecule type" value="Genomic_DNA"/>
</dbReference>
<organism evidence="1 2">
    <name type="scientific">Aspergillus melleus</name>
    <dbReference type="NCBI Taxonomy" id="138277"/>
    <lineage>
        <taxon>Eukaryota</taxon>
        <taxon>Fungi</taxon>
        <taxon>Dikarya</taxon>
        <taxon>Ascomycota</taxon>
        <taxon>Pezizomycotina</taxon>
        <taxon>Eurotiomycetes</taxon>
        <taxon>Eurotiomycetidae</taxon>
        <taxon>Eurotiales</taxon>
        <taxon>Aspergillaceae</taxon>
        <taxon>Aspergillus</taxon>
        <taxon>Aspergillus subgen. Circumdati</taxon>
    </lineage>
</organism>
<comment type="caution">
    <text evidence="1">The sequence shown here is derived from an EMBL/GenBank/DDBJ whole genome shotgun (WGS) entry which is preliminary data.</text>
</comment>
<protein>
    <submittedName>
        <fullName evidence="1">Uncharacterized protein</fullName>
    </submittedName>
</protein>
<evidence type="ECO:0000313" key="2">
    <source>
        <dbReference type="Proteomes" id="UP001177260"/>
    </source>
</evidence>
<dbReference type="Proteomes" id="UP001177260">
    <property type="component" value="Unassembled WGS sequence"/>
</dbReference>
<evidence type="ECO:0000313" key="1">
    <source>
        <dbReference type="EMBL" id="KAK1149035.1"/>
    </source>
</evidence>
<accession>A0ACC3BF83</accession>
<proteinExistence type="predicted"/>
<name>A0ACC3BF83_9EURO</name>